<evidence type="ECO:0000256" key="1">
    <source>
        <dbReference type="SAM" id="Phobius"/>
    </source>
</evidence>
<dbReference type="AlphaFoldDB" id="A0A9P6U3I8"/>
<evidence type="ECO:0000313" key="2">
    <source>
        <dbReference type="EMBL" id="KAG0257709.1"/>
    </source>
</evidence>
<accession>A0A9P6U3I8</accession>
<evidence type="ECO:0000313" key="3">
    <source>
        <dbReference type="Proteomes" id="UP000807716"/>
    </source>
</evidence>
<name>A0A9P6U3I8_9FUNG</name>
<comment type="caution">
    <text evidence="2">The sequence shown here is derived from an EMBL/GenBank/DDBJ whole genome shotgun (WGS) entry which is preliminary data.</text>
</comment>
<proteinExistence type="predicted"/>
<sequence>MDTITSILSSYPLAKYVVGLALYVGYVRSQRYKRIRGLEAKYPDPTLPLRNYAIAKEISSSINNFEFPYLNTVSLEFALFKTYAIPSISALLAATKQFTTDCLKRAEDTALLLLEINEGHGRHLGRCMREGKVDEAEVDNDERRRVAAIERVNFLHGQYKIKQGDYLYTLALFILEPSTWIGQFDWRPLTLLEKNALLCVWTKQGREMGIENIPETLEELEAWSEAYEAEHSRYAKSNVAIAHATIDLLLSNAPKFLHPFGYKVVSCLLTDRLRVAFDLPQPPRVLTKVVHGALYLRAFFIRNFMLPRHYPHVRTAYRANKDGGYVPQYNKWKPLYSQGYKIEELGPKKFVGKGPGCPAHEI</sequence>
<keyword evidence="1" id="KW-0812">Transmembrane</keyword>
<gene>
    <name evidence="2" type="ORF">DFQ27_004995</name>
</gene>
<dbReference type="PANTHER" id="PTHR36124">
    <property type="match status" value="1"/>
</dbReference>
<reference evidence="2" key="1">
    <citation type="journal article" date="2020" name="Fungal Divers.">
        <title>Resolving the Mortierellaceae phylogeny through synthesis of multi-gene phylogenetics and phylogenomics.</title>
        <authorList>
            <person name="Vandepol N."/>
            <person name="Liber J."/>
            <person name="Desiro A."/>
            <person name="Na H."/>
            <person name="Kennedy M."/>
            <person name="Barry K."/>
            <person name="Grigoriev I.V."/>
            <person name="Miller A.N."/>
            <person name="O'Donnell K."/>
            <person name="Stajich J.E."/>
            <person name="Bonito G."/>
        </authorList>
    </citation>
    <scope>NUCLEOTIDE SEQUENCE</scope>
    <source>
        <strain evidence="2">BC1065</strain>
    </source>
</reference>
<keyword evidence="1" id="KW-1133">Transmembrane helix</keyword>
<dbReference type="GO" id="GO:0016491">
    <property type="term" value="F:oxidoreductase activity"/>
    <property type="evidence" value="ECO:0007669"/>
    <property type="project" value="InterPro"/>
</dbReference>
<keyword evidence="1" id="KW-0472">Membrane</keyword>
<protein>
    <recommendedName>
        <fullName evidence="4">ER-bound oxygenase mpaB/mpaB'/Rubber oxygenase catalytic domain-containing protein</fullName>
    </recommendedName>
</protein>
<dbReference type="PANTHER" id="PTHR36124:SF1">
    <property type="entry name" value="ER-BOUND OXYGENASE MPAB_MPAB'_RUBBER OXYGENASE CATALYTIC DOMAIN-CONTAINING PROTEIN"/>
    <property type="match status" value="1"/>
</dbReference>
<keyword evidence="3" id="KW-1185">Reference proteome</keyword>
<dbReference type="OrthoDB" id="545169at2759"/>
<dbReference type="InterPro" id="IPR046366">
    <property type="entry name" value="MPAB"/>
</dbReference>
<organism evidence="2 3">
    <name type="scientific">Actinomortierella ambigua</name>
    <dbReference type="NCBI Taxonomy" id="1343610"/>
    <lineage>
        <taxon>Eukaryota</taxon>
        <taxon>Fungi</taxon>
        <taxon>Fungi incertae sedis</taxon>
        <taxon>Mucoromycota</taxon>
        <taxon>Mortierellomycotina</taxon>
        <taxon>Mortierellomycetes</taxon>
        <taxon>Mortierellales</taxon>
        <taxon>Mortierellaceae</taxon>
        <taxon>Actinomortierella</taxon>
    </lineage>
</organism>
<feature type="transmembrane region" description="Helical" evidence="1">
    <location>
        <begin position="6"/>
        <end position="26"/>
    </location>
</feature>
<dbReference type="EMBL" id="JAAAJB010000350">
    <property type="protein sequence ID" value="KAG0257709.1"/>
    <property type="molecule type" value="Genomic_DNA"/>
</dbReference>
<evidence type="ECO:0008006" key="4">
    <source>
        <dbReference type="Google" id="ProtNLM"/>
    </source>
</evidence>
<dbReference type="Proteomes" id="UP000807716">
    <property type="component" value="Unassembled WGS sequence"/>
</dbReference>